<keyword evidence="1" id="KW-0472">Membrane</keyword>
<keyword evidence="1" id="KW-1133">Transmembrane helix</keyword>
<comment type="caution">
    <text evidence="2">The sequence shown here is derived from an EMBL/GenBank/DDBJ whole genome shotgun (WGS) entry which is preliminary data.</text>
</comment>
<keyword evidence="1" id="KW-0812">Transmembrane</keyword>
<evidence type="ECO:0000256" key="1">
    <source>
        <dbReference type="SAM" id="Phobius"/>
    </source>
</evidence>
<reference evidence="2 3" key="1">
    <citation type="journal article" date="2025" name="Microbiol. Resour. Announc.">
        <title>Draft genome sequences for Neonectria magnoliae and Neonectria punicea, canker pathogens of Liriodendron tulipifera and Acer saccharum in West Virginia.</title>
        <authorList>
            <person name="Petronek H.M."/>
            <person name="Kasson M.T."/>
            <person name="Metheny A.M."/>
            <person name="Stauder C.M."/>
            <person name="Lovett B."/>
            <person name="Lynch S.C."/>
            <person name="Garnas J.R."/>
            <person name="Kasson L.R."/>
            <person name="Stajich J.E."/>
        </authorList>
    </citation>
    <scope>NUCLEOTIDE SEQUENCE [LARGE SCALE GENOMIC DNA]</scope>
    <source>
        <strain evidence="2 3">NRRL 64653</strain>
    </source>
</reference>
<feature type="transmembrane region" description="Helical" evidence="1">
    <location>
        <begin position="6"/>
        <end position="26"/>
    </location>
</feature>
<protein>
    <submittedName>
        <fullName evidence="2">Uncharacterized protein</fullName>
    </submittedName>
</protein>
<dbReference type="Proteomes" id="UP001498476">
    <property type="component" value="Unassembled WGS sequence"/>
</dbReference>
<organism evidence="2 3">
    <name type="scientific">Neonectria punicea</name>
    <dbReference type="NCBI Taxonomy" id="979145"/>
    <lineage>
        <taxon>Eukaryota</taxon>
        <taxon>Fungi</taxon>
        <taxon>Dikarya</taxon>
        <taxon>Ascomycota</taxon>
        <taxon>Pezizomycotina</taxon>
        <taxon>Sordariomycetes</taxon>
        <taxon>Hypocreomycetidae</taxon>
        <taxon>Hypocreales</taxon>
        <taxon>Nectriaceae</taxon>
        <taxon>Neonectria</taxon>
    </lineage>
</organism>
<evidence type="ECO:0000313" key="2">
    <source>
        <dbReference type="EMBL" id="KAK7402587.1"/>
    </source>
</evidence>
<accession>A0ABR1GLE1</accession>
<name>A0ABR1GLE1_9HYPO</name>
<dbReference type="EMBL" id="JAZAVJ010000294">
    <property type="protein sequence ID" value="KAK7402587.1"/>
    <property type="molecule type" value="Genomic_DNA"/>
</dbReference>
<gene>
    <name evidence="2" type="ORF">QQX98_011658</name>
</gene>
<sequence>MFVYPFFVILLHLLGFVSSLLHSPVFPQPHRTIKRIAHDDHMSAASRRQAAAH</sequence>
<evidence type="ECO:0000313" key="3">
    <source>
        <dbReference type="Proteomes" id="UP001498476"/>
    </source>
</evidence>
<keyword evidence="3" id="KW-1185">Reference proteome</keyword>
<proteinExistence type="predicted"/>